<dbReference type="InterPro" id="IPR020816">
    <property type="entry name" value="Histone-like_DNA-bd_CS"/>
</dbReference>
<name>A0A6J4VLT0_9BACT</name>
<dbReference type="GO" id="GO:0030527">
    <property type="term" value="F:structural constituent of chromatin"/>
    <property type="evidence" value="ECO:0007669"/>
    <property type="project" value="InterPro"/>
</dbReference>
<dbReference type="AlphaFoldDB" id="A0A6J4VLT0"/>
<evidence type="ECO:0000256" key="5">
    <source>
        <dbReference type="SAM" id="MobiDB-lite"/>
    </source>
</evidence>
<keyword evidence="3 6" id="KW-0238">DNA-binding</keyword>
<dbReference type="InterPro" id="IPR000119">
    <property type="entry name" value="Hist_DNA-bd"/>
</dbReference>
<evidence type="ECO:0000313" key="6">
    <source>
        <dbReference type="EMBL" id="CAA9582510.1"/>
    </source>
</evidence>
<dbReference type="GO" id="GO:0030261">
    <property type="term" value="P:chromosome condensation"/>
    <property type="evidence" value="ECO:0007669"/>
    <property type="project" value="UniProtKB-KW"/>
</dbReference>
<keyword evidence="2" id="KW-0226">DNA condensation</keyword>
<dbReference type="CDD" id="cd13831">
    <property type="entry name" value="HU"/>
    <property type="match status" value="1"/>
</dbReference>
<accession>A0A6J4VLT0</accession>
<evidence type="ECO:0000256" key="2">
    <source>
        <dbReference type="ARBA" id="ARBA00023067"/>
    </source>
</evidence>
<sequence length="100" mass="10872">MAESGSDRVRKQDLVRMVASETGQTENQAMTTVNAVFDAIERSLVANKEVTISGFGSFRVVSRAEREGRNPQTNQPMMIGARKSPAFRAGTQLKRAVGGE</sequence>
<dbReference type="SUPFAM" id="SSF47729">
    <property type="entry name" value="IHF-like DNA-binding proteins"/>
    <property type="match status" value="1"/>
</dbReference>
<dbReference type="GO" id="GO:0003677">
    <property type="term" value="F:DNA binding"/>
    <property type="evidence" value="ECO:0007669"/>
    <property type="project" value="UniProtKB-KW"/>
</dbReference>
<evidence type="ECO:0000256" key="3">
    <source>
        <dbReference type="ARBA" id="ARBA00023125"/>
    </source>
</evidence>
<dbReference type="InterPro" id="IPR010992">
    <property type="entry name" value="IHF-like_DNA-bd_dom_sf"/>
</dbReference>
<dbReference type="Gene3D" id="4.10.520.10">
    <property type="entry name" value="IHF-like DNA-binding proteins"/>
    <property type="match status" value="1"/>
</dbReference>
<proteinExistence type="inferred from homology"/>
<dbReference type="PRINTS" id="PR01727">
    <property type="entry name" value="DNABINDINGHU"/>
</dbReference>
<protein>
    <submittedName>
        <fullName evidence="6">DNA-binding protein HU-beta</fullName>
    </submittedName>
</protein>
<gene>
    <name evidence="6" type="ORF">AVDCRST_MAG87-3538</name>
</gene>
<dbReference type="PANTHER" id="PTHR33175:SF3">
    <property type="entry name" value="DNA-BINDING PROTEIN HU-BETA"/>
    <property type="match status" value="1"/>
</dbReference>
<dbReference type="PROSITE" id="PS00045">
    <property type="entry name" value="HISTONE_LIKE"/>
    <property type="match status" value="1"/>
</dbReference>
<organism evidence="6">
    <name type="scientific">uncultured Thermomicrobiales bacterium</name>
    <dbReference type="NCBI Taxonomy" id="1645740"/>
    <lineage>
        <taxon>Bacteria</taxon>
        <taxon>Pseudomonadati</taxon>
        <taxon>Thermomicrobiota</taxon>
        <taxon>Thermomicrobia</taxon>
        <taxon>Thermomicrobiales</taxon>
        <taxon>environmental samples</taxon>
    </lineage>
</organism>
<dbReference type="PANTHER" id="PTHR33175">
    <property type="entry name" value="DNA-BINDING PROTEIN HU"/>
    <property type="match status" value="1"/>
</dbReference>
<evidence type="ECO:0000256" key="1">
    <source>
        <dbReference type="ARBA" id="ARBA00010529"/>
    </source>
</evidence>
<dbReference type="Pfam" id="PF00216">
    <property type="entry name" value="Bac_DNA_binding"/>
    <property type="match status" value="1"/>
</dbReference>
<reference evidence="6" key="1">
    <citation type="submission" date="2020-02" db="EMBL/GenBank/DDBJ databases">
        <authorList>
            <person name="Meier V. D."/>
        </authorList>
    </citation>
    <scope>NUCLEOTIDE SEQUENCE</scope>
    <source>
        <strain evidence="6">AVDCRST_MAG87</strain>
    </source>
</reference>
<feature type="region of interest" description="Disordered" evidence="5">
    <location>
        <begin position="66"/>
        <end position="100"/>
    </location>
</feature>
<dbReference type="EMBL" id="CADCWJ010000775">
    <property type="protein sequence ID" value="CAA9582510.1"/>
    <property type="molecule type" value="Genomic_DNA"/>
</dbReference>
<evidence type="ECO:0000256" key="4">
    <source>
        <dbReference type="RuleBase" id="RU003939"/>
    </source>
</evidence>
<comment type="similarity">
    <text evidence="1 4">Belongs to the bacterial histone-like protein family.</text>
</comment>
<dbReference type="SMART" id="SM00411">
    <property type="entry name" value="BHL"/>
    <property type="match status" value="1"/>
</dbReference>